<proteinExistence type="predicted"/>
<dbReference type="EMBL" id="JAAMPC010000328">
    <property type="protein sequence ID" value="KAG2242862.1"/>
    <property type="molecule type" value="Genomic_DNA"/>
</dbReference>
<dbReference type="Pfam" id="PF00254">
    <property type="entry name" value="FKBP_C"/>
    <property type="match status" value="1"/>
</dbReference>
<dbReference type="GO" id="GO:0009507">
    <property type="term" value="C:chloroplast"/>
    <property type="evidence" value="ECO:0007669"/>
    <property type="project" value="InterPro"/>
</dbReference>
<evidence type="ECO:0000259" key="2">
    <source>
        <dbReference type="PROSITE" id="PS50059"/>
    </source>
</evidence>
<dbReference type="GO" id="GO:0003755">
    <property type="term" value="F:peptidyl-prolyl cis-trans isomerase activity"/>
    <property type="evidence" value="ECO:0007669"/>
    <property type="project" value="UniProtKB-KW"/>
</dbReference>
<dbReference type="AlphaFoldDB" id="A0A8X7P263"/>
<dbReference type="InterPro" id="IPR046357">
    <property type="entry name" value="PPIase_dom_sf"/>
</dbReference>
<sequence>MRIGVGKGLDQGILGGEGYLLCEGKRKLQIPAKLAYGPEPAGCFSGDCNIPGNATLLYDINFVEIYLEVTR</sequence>
<dbReference type="InterPro" id="IPR001179">
    <property type="entry name" value="PPIase_FKBP_dom"/>
</dbReference>
<comment type="catalytic activity">
    <reaction evidence="1">
        <text>[protein]-peptidylproline (omega=180) = [protein]-peptidylproline (omega=0)</text>
        <dbReference type="Rhea" id="RHEA:16237"/>
        <dbReference type="Rhea" id="RHEA-COMP:10747"/>
        <dbReference type="Rhea" id="RHEA-COMP:10748"/>
        <dbReference type="ChEBI" id="CHEBI:83833"/>
        <dbReference type="ChEBI" id="CHEBI:83834"/>
        <dbReference type="EC" id="5.2.1.8"/>
    </reaction>
</comment>
<name>A0A8X7P263_BRACI</name>
<protein>
    <recommendedName>
        <fullName evidence="1">peptidylprolyl isomerase</fullName>
        <ecNumber evidence="1">5.2.1.8</ecNumber>
    </recommendedName>
</protein>
<dbReference type="InterPro" id="IPR044183">
    <property type="entry name" value="PNSL4/FKBP13-like"/>
</dbReference>
<keyword evidence="1" id="KW-0413">Isomerase</keyword>
<keyword evidence="4" id="KW-1185">Reference proteome</keyword>
<evidence type="ECO:0000313" key="4">
    <source>
        <dbReference type="Proteomes" id="UP000886595"/>
    </source>
</evidence>
<dbReference type="PANTHER" id="PTHR47833:SF1">
    <property type="entry name" value="PHOTOSYNTHETIC NDH SUBUNIT OF LUMENAL LOCATION 4, CHLOROPLASTIC"/>
    <property type="match status" value="1"/>
</dbReference>
<comment type="caution">
    <text evidence="3">The sequence shown here is derived from an EMBL/GenBank/DDBJ whole genome shotgun (WGS) entry which is preliminary data.</text>
</comment>
<gene>
    <name evidence="3" type="ORF">Bca52824_095293</name>
</gene>
<accession>A0A8X7P263</accession>
<evidence type="ECO:0000313" key="3">
    <source>
        <dbReference type="EMBL" id="KAG2242862.1"/>
    </source>
</evidence>
<organism evidence="3 4">
    <name type="scientific">Brassica carinata</name>
    <name type="common">Ethiopian mustard</name>
    <name type="synonym">Abyssinian cabbage</name>
    <dbReference type="NCBI Taxonomy" id="52824"/>
    <lineage>
        <taxon>Eukaryota</taxon>
        <taxon>Viridiplantae</taxon>
        <taxon>Streptophyta</taxon>
        <taxon>Embryophyta</taxon>
        <taxon>Tracheophyta</taxon>
        <taxon>Spermatophyta</taxon>
        <taxon>Magnoliopsida</taxon>
        <taxon>eudicotyledons</taxon>
        <taxon>Gunneridae</taxon>
        <taxon>Pentapetalae</taxon>
        <taxon>rosids</taxon>
        <taxon>malvids</taxon>
        <taxon>Brassicales</taxon>
        <taxon>Brassicaceae</taxon>
        <taxon>Brassiceae</taxon>
        <taxon>Brassica</taxon>
    </lineage>
</organism>
<feature type="domain" description="PPIase FKBP-type" evidence="2">
    <location>
        <begin position="1"/>
        <end position="66"/>
    </location>
</feature>
<dbReference type="SUPFAM" id="SSF54534">
    <property type="entry name" value="FKBP-like"/>
    <property type="match status" value="1"/>
</dbReference>
<keyword evidence="1" id="KW-0697">Rotamase</keyword>
<dbReference type="OrthoDB" id="1902587at2759"/>
<dbReference type="PANTHER" id="PTHR47833">
    <property type="entry name" value="PHOTOSYNTHETIC NDH SUBUNIT OF LUMENAL LOCATION 4, CHLOROPLASTIC"/>
    <property type="match status" value="1"/>
</dbReference>
<dbReference type="Proteomes" id="UP000886595">
    <property type="component" value="Unassembled WGS sequence"/>
</dbReference>
<dbReference type="EC" id="5.2.1.8" evidence="1"/>
<reference evidence="3 4" key="1">
    <citation type="submission" date="2020-02" db="EMBL/GenBank/DDBJ databases">
        <authorList>
            <person name="Ma Q."/>
            <person name="Huang Y."/>
            <person name="Song X."/>
            <person name="Pei D."/>
        </authorList>
    </citation>
    <scope>NUCLEOTIDE SEQUENCE [LARGE SCALE GENOMIC DNA]</scope>
    <source>
        <strain evidence="3">Sxm20200214</strain>
        <tissue evidence="3">Leaf</tissue>
    </source>
</reference>
<dbReference type="Gene3D" id="3.10.50.40">
    <property type="match status" value="1"/>
</dbReference>
<dbReference type="PROSITE" id="PS50059">
    <property type="entry name" value="FKBP_PPIASE"/>
    <property type="match status" value="1"/>
</dbReference>
<evidence type="ECO:0000256" key="1">
    <source>
        <dbReference type="PROSITE-ProRule" id="PRU00277"/>
    </source>
</evidence>